<dbReference type="GO" id="GO:0003677">
    <property type="term" value="F:DNA binding"/>
    <property type="evidence" value="ECO:0007669"/>
    <property type="project" value="UniProtKB-KW"/>
</dbReference>
<gene>
    <name evidence="6" type="ORF">G4L39_08185</name>
</gene>
<reference evidence="6 7" key="1">
    <citation type="submission" date="2020-02" db="EMBL/GenBank/DDBJ databases">
        <title>Draft genome sequence of Limisphaera ngatamarikiensis NGM72.4T, a thermophilic Verrucomicrobia grouped in subdivision 3.</title>
        <authorList>
            <person name="Carere C.R."/>
            <person name="Steen J."/>
            <person name="Hugenholtz P."/>
            <person name="Stott M.B."/>
        </authorList>
    </citation>
    <scope>NUCLEOTIDE SEQUENCE [LARGE SCALE GENOMIC DNA]</scope>
    <source>
        <strain evidence="6 7">NGM72.4</strain>
    </source>
</reference>
<evidence type="ECO:0000256" key="1">
    <source>
        <dbReference type="ARBA" id="ARBA00022553"/>
    </source>
</evidence>
<dbReference type="PROSITE" id="PS50043">
    <property type="entry name" value="HTH_LUXR_2"/>
    <property type="match status" value="1"/>
</dbReference>
<evidence type="ECO:0000259" key="4">
    <source>
        <dbReference type="PROSITE" id="PS50043"/>
    </source>
</evidence>
<dbReference type="PRINTS" id="PR00038">
    <property type="entry name" value="HTHLUXR"/>
</dbReference>
<dbReference type="CDD" id="cd06170">
    <property type="entry name" value="LuxR_C_like"/>
    <property type="match status" value="1"/>
</dbReference>
<accession>A0A6M1RRX0</accession>
<dbReference type="SUPFAM" id="SSF52172">
    <property type="entry name" value="CheY-like"/>
    <property type="match status" value="1"/>
</dbReference>
<evidence type="ECO:0000256" key="2">
    <source>
        <dbReference type="ARBA" id="ARBA00023125"/>
    </source>
</evidence>
<evidence type="ECO:0000256" key="3">
    <source>
        <dbReference type="PROSITE-ProRule" id="PRU00169"/>
    </source>
</evidence>
<dbReference type="GO" id="GO:0006355">
    <property type="term" value="P:regulation of DNA-templated transcription"/>
    <property type="evidence" value="ECO:0007669"/>
    <property type="project" value="InterPro"/>
</dbReference>
<dbReference type="InterPro" id="IPR001789">
    <property type="entry name" value="Sig_transdc_resp-reg_receiver"/>
</dbReference>
<evidence type="ECO:0000313" key="7">
    <source>
        <dbReference type="Proteomes" id="UP000477311"/>
    </source>
</evidence>
<keyword evidence="1 3" id="KW-0597">Phosphoprotein</keyword>
<dbReference type="SMART" id="SM00448">
    <property type="entry name" value="REC"/>
    <property type="match status" value="1"/>
</dbReference>
<evidence type="ECO:0000259" key="5">
    <source>
        <dbReference type="PROSITE" id="PS50110"/>
    </source>
</evidence>
<proteinExistence type="predicted"/>
<evidence type="ECO:0000313" key="6">
    <source>
        <dbReference type="EMBL" id="NGO39375.1"/>
    </source>
</evidence>
<dbReference type="InterPro" id="IPR039420">
    <property type="entry name" value="WalR-like"/>
</dbReference>
<dbReference type="PANTHER" id="PTHR43214:SF43">
    <property type="entry name" value="TWO-COMPONENT RESPONSE REGULATOR"/>
    <property type="match status" value="1"/>
</dbReference>
<dbReference type="RefSeq" id="WP_165107362.1">
    <property type="nucleotide sequence ID" value="NZ_JAAKYA010000053.1"/>
</dbReference>
<dbReference type="CDD" id="cd17535">
    <property type="entry name" value="REC_NarL-like"/>
    <property type="match status" value="1"/>
</dbReference>
<protein>
    <submittedName>
        <fullName evidence="6">Response regulator transcription factor</fullName>
    </submittedName>
</protein>
<organism evidence="6 7">
    <name type="scientific">Limisphaera ngatamarikiensis</name>
    <dbReference type="NCBI Taxonomy" id="1324935"/>
    <lineage>
        <taxon>Bacteria</taxon>
        <taxon>Pseudomonadati</taxon>
        <taxon>Verrucomicrobiota</taxon>
        <taxon>Verrucomicrobiia</taxon>
        <taxon>Limisphaerales</taxon>
        <taxon>Limisphaeraceae</taxon>
        <taxon>Limisphaera</taxon>
    </lineage>
</organism>
<dbReference type="PANTHER" id="PTHR43214">
    <property type="entry name" value="TWO-COMPONENT RESPONSE REGULATOR"/>
    <property type="match status" value="1"/>
</dbReference>
<comment type="caution">
    <text evidence="6">The sequence shown here is derived from an EMBL/GenBank/DDBJ whole genome shotgun (WGS) entry which is preliminary data.</text>
</comment>
<sequence>MPIRVLIVEDNPGMRESLQALLGHAPQLVCVGAHATGEEALQHFEQARPDVVLMDIHLPGMSDIECVVRMKLRRPAVQVLMLTMYEDSELIFESLRAGATGYLLKNQPASELIQAIEQVHAGGAPMSMRIARKVVAYFQQIHQPRSEMEQLTRREQEILALLARGYLYKEIADLLGISLSTVRTHLHTIYEKLHVQSRTEAVVKYLGADRPR</sequence>
<dbReference type="InterPro" id="IPR011006">
    <property type="entry name" value="CheY-like_superfamily"/>
</dbReference>
<feature type="domain" description="HTH luxR-type" evidence="4">
    <location>
        <begin position="144"/>
        <end position="209"/>
    </location>
</feature>
<dbReference type="GO" id="GO:0000160">
    <property type="term" value="P:phosphorelay signal transduction system"/>
    <property type="evidence" value="ECO:0007669"/>
    <property type="project" value="InterPro"/>
</dbReference>
<feature type="domain" description="Response regulatory" evidence="5">
    <location>
        <begin position="4"/>
        <end position="120"/>
    </location>
</feature>
<dbReference type="Gene3D" id="3.40.50.2300">
    <property type="match status" value="1"/>
</dbReference>
<dbReference type="SMART" id="SM00421">
    <property type="entry name" value="HTH_LUXR"/>
    <property type="match status" value="1"/>
</dbReference>
<dbReference type="InterPro" id="IPR000792">
    <property type="entry name" value="Tscrpt_reg_LuxR_C"/>
</dbReference>
<dbReference type="AlphaFoldDB" id="A0A6M1RRX0"/>
<dbReference type="Pfam" id="PF00072">
    <property type="entry name" value="Response_reg"/>
    <property type="match status" value="1"/>
</dbReference>
<dbReference type="InterPro" id="IPR016032">
    <property type="entry name" value="Sig_transdc_resp-reg_C-effctor"/>
</dbReference>
<dbReference type="EMBL" id="JAAKYA010000053">
    <property type="protein sequence ID" value="NGO39375.1"/>
    <property type="molecule type" value="Genomic_DNA"/>
</dbReference>
<dbReference type="Proteomes" id="UP000477311">
    <property type="component" value="Unassembled WGS sequence"/>
</dbReference>
<feature type="modified residue" description="4-aspartylphosphate" evidence="3">
    <location>
        <position position="55"/>
    </location>
</feature>
<dbReference type="InterPro" id="IPR058245">
    <property type="entry name" value="NreC/VraR/RcsB-like_REC"/>
</dbReference>
<dbReference type="Pfam" id="PF00196">
    <property type="entry name" value="GerE"/>
    <property type="match status" value="1"/>
</dbReference>
<keyword evidence="2" id="KW-0238">DNA-binding</keyword>
<keyword evidence="7" id="KW-1185">Reference proteome</keyword>
<dbReference type="SUPFAM" id="SSF46894">
    <property type="entry name" value="C-terminal effector domain of the bipartite response regulators"/>
    <property type="match status" value="1"/>
</dbReference>
<dbReference type="PROSITE" id="PS50110">
    <property type="entry name" value="RESPONSE_REGULATORY"/>
    <property type="match status" value="1"/>
</dbReference>
<name>A0A6M1RRX0_9BACT</name>